<dbReference type="Gene3D" id="3.40.50.2300">
    <property type="match status" value="2"/>
</dbReference>
<keyword evidence="2 4" id="KW-0732">Signal</keyword>
<sequence>MKARGLCAALAAALLLTACGAGGRPDEGGGAGGDGAAEVGVTETTVKVGAHFPLTGVAAPGYSEIPTGTKAYFDFVNAAGGVNGRQIEYVFRDDAYNPTQTSQVVNELVLQDQVFAIMGGLGTPTHSAVLDYLNSEGVPDLFVSSGSLLWDQPEQNPMTFGWQPDYEVEAKIIGQYVAQNFPQARVGLFLQDDDLGRDAEIGARRYLENQIVAAERYTPGNTDVAPQIAALQAAGADLVIGFNVPSYTALSQLQSLRLNYQPQWIYSNIGSDPALVGSLLARFSEGAVTDAGLLEGVITTEYLPGVDQPDNPWTQLFARVWDAHGGEGELTNFRIYGMAEAYTFVQALQAAGPDPTREGIVAAIENAGATFEGPWAAPFRYSAERHAGIAGVEVTRITGGTTESLTPVLVTDNGEAPITEATGERATPPANGIPEVQPAS</sequence>
<dbReference type="PROSITE" id="PS51257">
    <property type="entry name" value="PROKAR_LIPOPROTEIN"/>
    <property type="match status" value="1"/>
</dbReference>
<evidence type="ECO:0000259" key="5">
    <source>
        <dbReference type="Pfam" id="PF13458"/>
    </source>
</evidence>
<accession>A0A543DWU7</accession>
<dbReference type="OrthoDB" id="26870at2"/>
<gene>
    <name evidence="6" type="ORF">FB558_0561</name>
</gene>
<dbReference type="RefSeq" id="WP_142047788.1">
    <property type="nucleotide sequence ID" value="NZ_VFPA01000001.1"/>
</dbReference>
<dbReference type="PANTHER" id="PTHR47235">
    <property type="entry name" value="BLR6548 PROTEIN"/>
    <property type="match status" value="1"/>
</dbReference>
<feature type="region of interest" description="Disordered" evidence="3">
    <location>
        <begin position="417"/>
        <end position="440"/>
    </location>
</feature>
<organism evidence="6 7">
    <name type="scientific">Pseudonocardia kunmingensis</name>
    <dbReference type="NCBI Taxonomy" id="630975"/>
    <lineage>
        <taxon>Bacteria</taxon>
        <taxon>Bacillati</taxon>
        <taxon>Actinomycetota</taxon>
        <taxon>Actinomycetes</taxon>
        <taxon>Pseudonocardiales</taxon>
        <taxon>Pseudonocardiaceae</taxon>
        <taxon>Pseudonocardia</taxon>
    </lineage>
</organism>
<comment type="caution">
    <text evidence="6">The sequence shown here is derived from an EMBL/GenBank/DDBJ whole genome shotgun (WGS) entry which is preliminary data.</text>
</comment>
<evidence type="ECO:0000256" key="3">
    <source>
        <dbReference type="SAM" id="MobiDB-lite"/>
    </source>
</evidence>
<dbReference type="SUPFAM" id="SSF53822">
    <property type="entry name" value="Periplasmic binding protein-like I"/>
    <property type="match status" value="1"/>
</dbReference>
<evidence type="ECO:0000256" key="2">
    <source>
        <dbReference type="ARBA" id="ARBA00022729"/>
    </source>
</evidence>
<reference evidence="6 7" key="1">
    <citation type="submission" date="2019-06" db="EMBL/GenBank/DDBJ databases">
        <title>Sequencing the genomes of 1000 actinobacteria strains.</title>
        <authorList>
            <person name="Klenk H.-P."/>
        </authorList>
    </citation>
    <scope>NUCLEOTIDE SEQUENCE [LARGE SCALE GENOMIC DNA]</scope>
    <source>
        <strain evidence="6 7">DSM 45301</strain>
    </source>
</reference>
<feature type="signal peptide" evidence="4">
    <location>
        <begin position="1"/>
        <end position="23"/>
    </location>
</feature>
<comment type="similarity">
    <text evidence="1">Belongs to the leucine-binding protein family.</text>
</comment>
<feature type="domain" description="Leucine-binding protein" evidence="5">
    <location>
        <begin position="45"/>
        <end position="400"/>
    </location>
</feature>
<dbReference type="EMBL" id="VFPA01000001">
    <property type="protein sequence ID" value="TQM13808.1"/>
    <property type="molecule type" value="Genomic_DNA"/>
</dbReference>
<dbReference type="PANTHER" id="PTHR47235:SF1">
    <property type="entry name" value="BLR6548 PROTEIN"/>
    <property type="match status" value="1"/>
</dbReference>
<evidence type="ECO:0000313" key="7">
    <source>
        <dbReference type="Proteomes" id="UP000315677"/>
    </source>
</evidence>
<keyword evidence="7" id="KW-1185">Reference proteome</keyword>
<name>A0A543DWU7_9PSEU</name>
<protein>
    <submittedName>
        <fullName evidence="6">ABC-type branched-subunit amino acid transport system substrate-binding protein</fullName>
    </submittedName>
</protein>
<dbReference type="InterPro" id="IPR028082">
    <property type="entry name" value="Peripla_BP_I"/>
</dbReference>
<feature type="chain" id="PRO_5021841705" evidence="4">
    <location>
        <begin position="24"/>
        <end position="440"/>
    </location>
</feature>
<dbReference type="InterPro" id="IPR028081">
    <property type="entry name" value="Leu-bd"/>
</dbReference>
<proteinExistence type="inferred from homology"/>
<dbReference type="Proteomes" id="UP000315677">
    <property type="component" value="Unassembled WGS sequence"/>
</dbReference>
<evidence type="ECO:0000256" key="4">
    <source>
        <dbReference type="SAM" id="SignalP"/>
    </source>
</evidence>
<evidence type="ECO:0000313" key="6">
    <source>
        <dbReference type="EMBL" id="TQM13808.1"/>
    </source>
</evidence>
<dbReference type="Pfam" id="PF13458">
    <property type="entry name" value="Peripla_BP_6"/>
    <property type="match status" value="1"/>
</dbReference>
<evidence type="ECO:0000256" key="1">
    <source>
        <dbReference type="ARBA" id="ARBA00010062"/>
    </source>
</evidence>
<dbReference type="AlphaFoldDB" id="A0A543DWU7"/>
<dbReference type="CDD" id="cd06343">
    <property type="entry name" value="PBP1_ABC_ligand_binding-like"/>
    <property type="match status" value="1"/>
</dbReference>